<name>G5EPK1_9MICC</name>
<evidence type="ECO:0000313" key="4">
    <source>
        <dbReference type="Proteomes" id="UP000004897"/>
    </source>
</evidence>
<keyword evidence="2" id="KW-0812">Transmembrane</keyword>
<evidence type="ECO:0000313" key="3">
    <source>
        <dbReference type="EMBL" id="EHB88828.1"/>
    </source>
</evidence>
<sequence length="144" mass="16416">MSSYYPQEPNPFDRNFGYKGLKQNKNTSEHYDDYNPNDRYDPDSRPPLTSVLNKRREPSEWGLGERASQLSLAFGVLSLVSVSVWGWWLFGTPSVALGALGLWKAKEADRYGAIPAAGRVLSWVAIVSFVLVNLWTLWVWIRSY</sequence>
<dbReference type="AlphaFoldDB" id="G5EPK1"/>
<proteinExistence type="predicted"/>
<dbReference type="Proteomes" id="UP000004897">
    <property type="component" value="Unassembled WGS sequence"/>
</dbReference>
<dbReference type="EMBL" id="ACSB01000004">
    <property type="protein sequence ID" value="EHB88828.1"/>
    <property type="molecule type" value="Genomic_DNA"/>
</dbReference>
<dbReference type="HOGENOM" id="CLU_1795044_0_0_11"/>
<evidence type="ECO:0000256" key="2">
    <source>
        <dbReference type="SAM" id="Phobius"/>
    </source>
</evidence>
<dbReference type="RefSeq" id="WP_005504423.1">
    <property type="nucleotide sequence ID" value="NZ_JH370351.1"/>
</dbReference>
<evidence type="ECO:0008006" key="5">
    <source>
        <dbReference type="Google" id="ProtNLM"/>
    </source>
</evidence>
<feature type="transmembrane region" description="Helical" evidence="2">
    <location>
        <begin position="120"/>
        <end position="141"/>
    </location>
</feature>
<organism evidence="3 4">
    <name type="scientific">Rothia mucilaginosa M508</name>
    <dbReference type="NCBI Taxonomy" id="563033"/>
    <lineage>
        <taxon>Bacteria</taxon>
        <taxon>Bacillati</taxon>
        <taxon>Actinomycetota</taxon>
        <taxon>Actinomycetes</taxon>
        <taxon>Micrococcales</taxon>
        <taxon>Micrococcaceae</taxon>
        <taxon>Rothia</taxon>
    </lineage>
</organism>
<reference evidence="3 4" key="1">
    <citation type="submission" date="2011-08" db="EMBL/GenBank/DDBJ databases">
        <title>The Genome Sequence of Rothia mucilaginosa M508.</title>
        <authorList>
            <consortium name="The Broad Institute Genome Sequencing Platform"/>
            <consortium name="The Broad Institute Genome Sequencing Center for Infectious Disease"/>
            <person name="Earl A."/>
            <person name="Ward D."/>
            <person name="Feldgarden M."/>
            <person name="Gevers D."/>
            <person name="Sibley C.D."/>
            <person name="Field T.R."/>
            <person name="Grinwis M."/>
            <person name="Eshaghurshan C.S."/>
            <person name="Surette M.G."/>
            <person name="Young S.K."/>
            <person name="Zeng Q."/>
            <person name="Gargeya S."/>
            <person name="Fitzgerald M."/>
            <person name="Haas B."/>
            <person name="Abouelleil A."/>
            <person name="Alvarado L."/>
            <person name="Arachchi H.M."/>
            <person name="Berlin A."/>
            <person name="Brown A."/>
            <person name="Chapman S.B."/>
            <person name="Chen Z."/>
            <person name="Dunbar C."/>
            <person name="Freedman E."/>
            <person name="Gearin G."/>
            <person name="Gellesch M."/>
            <person name="Goldberg J."/>
            <person name="Griggs A."/>
            <person name="Gujja S."/>
            <person name="Heiman D."/>
            <person name="Howarth C."/>
            <person name="Larson L."/>
            <person name="Lui A."/>
            <person name="MacDonald P.J.P."/>
            <person name="Montmayeur A."/>
            <person name="Murphy C."/>
            <person name="Neiman D."/>
            <person name="Pearson M."/>
            <person name="Priest M."/>
            <person name="Roberts A."/>
            <person name="Saif S."/>
            <person name="Shea T."/>
            <person name="Shenoy N."/>
            <person name="Sisk P."/>
            <person name="Stolte C."/>
            <person name="Sykes S."/>
            <person name="Wortman J."/>
            <person name="Nusbaum C."/>
            <person name="Birren B."/>
        </authorList>
    </citation>
    <scope>NUCLEOTIDE SEQUENCE [LARGE SCALE GENOMIC DNA]</scope>
    <source>
        <strain evidence="3 4">M508</strain>
    </source>
</reference>
<comment type="caution">
    <text evidence="3">The sequence shown here is derived from an EMBL/GenBank/DDBJ whole genome shotgun (WGS) entry which is preliminary data.</text>
</comment>
<feature type="region of interest" description="Disordered" evidence="1">
    <location>
        <begin position="1"/>
        <end position="51"/>
    </location>
</feature>
<keyword evidence="2" id="KW-1133">Transmembrane helix</keyword>
<accession>G5EPK1</accession>
<keyword evidence="2" id="KW-0472">Membrane</keyword>
<feature type="compositionally biased region" description="Basic and acidic residues" evidence="1">
    <location>
        <begin position="27"/>
        <end position="44"/>
    </location>
</feature>
<gene>
    <name evidence="3" type="ORF">HMPREF0737_00211</name>
</gene>
<protein>
    <recommendedName>
        <fullName evidence="5">DUF4190 domain-containing protein</fullName>
    </recommendedName>
</protein>
<evidence type="ECO:0000256" key="1">
    <source>
        <dbReference type="SAM" id="MobiDB-lite"/>
    </source>
</evidence>